<sequence>MEYRKTFWKKFIGNLISLPIIWLPFPAFLLLDILFEFYHHTCFPIYGIPKAKRSEYIQIFDRNKLSYLRWYEKLGCMYCGYANGLLLYLKEIASRTEKYWCGIMHKNKGDFKVQQHQVDHNFSEFDNEEDFYKKYPGNKN</sequence>
<feature type="transmembrane region" description="Helical" evidence="1">
    <location>
        <begin position="12"/>
        <end position="31"/>
    </location>
</feature>
<dbReference type="EMBL" id="MHOX01000032">
    <property type="protein sequence ID" value="OGZ70221.1"/>
    <property type="molecule type" value="Genomic_DNA"/>
</dbReference>
<reference evidence="2 3" key="1">
    <citation type="journal article" date="2016" name="Nat. Commun.">
        <title>Thousands of microbial genomes shed light on interconnected biogeochemical processes in an aquifer system.</title>
        <authorList>
            <person name="Anantharaman K."/>
            <person name="Brown C.T."/>
            <person name="Hug L.A."/>
            <person name="Sharon I."/>
            <person name="Castelle C.J."/>
            <person name="Probst A.J."/>
            <person name="Thomas B.C."/>
            <person name="Singh A."/>
            <person name="Wilkins M.J."/>
            <person name="Karaoz U."/>
            <person name="Brodie E.L."/>
            <person name="Williams K.H."/>
            <person name="Hubbard S.S."/>
            <person name="Banfield J.F."/>
        </authorList>
    </citation>
    <scope>NUCLEOTIDE SEQUENCE [LARGE SCALE GENOMIC DNA]</scope>
</reference>
<keyword evidence="1" id="KW-1133">Transmembrane helix</keyword>
<keyword evidence="1" id="KW-0472">Membrane</keyword>
<gene>
    <name evidence="2" type="ORF">A2904_00670</name>
</gene>
<evidence type="ECO:0000313" key="3">
    <source>
        <dbReference type="Proteomes" id="UP000176308"/>
    </source>
</evidence>
<organism evidence="2 3">
    <name type="scientific">Candidatus Staskawiczbacteria bacterium RIFCSPLOWO2_01_FULL_33_9</name>
    <dbReference type="NCBI Taxonomy" id="1802211"/>
    <lineage>
        <taxon>Bacteria</taxon>
        <taxon>Candidatus Staskawicziibacteriota</taxon>
    </lineage>
</organism>
<accession>A0A1G2I6T4</accession>
<evidence type="ECO:0000313" key="2">
    <source>
        <dbReference type="EMBL" id="OGZ70221.1"/>
    </source>
</evidence>
<proteinExistence type="predicted"/>
<evidence type="ECO:0000256" key="1">
    <source>
        <dbReference type="SAM" id="Phobius"/>
    </source>
</evidence>
<keyword evidence="1" id="KW-0812">Transmembrane</keyword>
<dbReference type="Proteomes" id="UP000176308">
    <property type="component" value="Unassembled WGS sequence"/>
</dbReference>
<protein>
    <submittedName>
        <fullName evidence="2">Uncharacterized protein</fullName>
    </submittedName>
</protein>
<name>A0A1G2I6T4_9BACT</name>
<comment type="caution">
    <text evidence="2">The sequence shown here is derived from an EMBL/GenBank/DDBJ whole genome shotgun (WGS) entry which is preliminary data.</text>
</comment>
<dbReference type="AlphaFoldDB" id="A0A1G2I6T4"/>